<dbReference type="AlphaFoldDB" id="A0A540M1R8"/>
<keyword evidence="10" id="KW-0472">Membrane</keyword>
<dbReference type="GO" id="GO:0016705">
    <property type="term" value="F:oxidoreductase activity, acting on paired donors, with incorporation or reduction of molecular oxygen"/>
    <property type="evidence" value="ECO:0007669"/>
    <property type="project" value="InterPro"/>
</dbReference>
<keyword evidence="4" id="KW-0812">Transmembrane</keyword>
<dbReference type="InterPro" id="IPR001128">
    <property type="entry name" value="Cyt_P450"/>
</dbReference>
<evidence type="ECO:0000313" key="14">
    <source>
        <dbReference type="Proteomes" id="UP000315295"/>
    </source>
</evidence>
<keyword evidence="8 11" id="KW-0408">Iron</keyword>
<evidence type="ECO:0000256" key="8">
    <source>
        <dbReference type="ARBA" id="ARBA00023004"/>
    </source>
</evidence>
<dbReference type="Proteomes" id="UP000315295">
    <property type="component" value="Unassembled WGS sequence"/>
</dbReference>
<comment type="caution">
    <text evidence="13">The sequence shown here is derived from an EMBL/GenBank/DDBJ whole genome shotgun (WGS) entry which is preliminary data.</text>
</comment>
<reference evidence="13 14" key="1">
    <citation type="journal article" date="2019" name="G3 (Bethesda)">
        <title>Sequencing of a Wild Apple (Malus baccata) Genome Unravels the Differences Between Cultivated and Wild Apple Species Regarding Disease Resistance and Cold Tolerance.</title>
        <authorList>
            <person name="Chen X."/>
        </authorList>
    </citation>
    <scope>NUCLEOTIDE SEQUENCE [LARGE SCALE GENOMIC DNA]</scope>
    <source>
        <strain evidence="14">cv. Shandingzi</strain>
        <tissue evidence="13">Leaves</tissue>
    </source>
</reference>
<dbReference type="EMBL" id="VIEB01000393">
    <property type="protein sequence ID" value="TQD92479.1"/>
    <property type="molecule type" value="Genomic_DNA"/>
</dbReference>
<dbReference type="PRINTS" id="PR00385">
    <property type="entry name" value="P450"/>
</dbReference>
<accession>A0A540M1R8</accession>
<protein>
    <recommendedName>
        <fullName evidence="15">Cytochrome P450 CYP749A22-like</fullName>
    </recommendedName>
</protein>
<dbReference type="GO" id="GO:0020037">
    <property type="term" value="F:heme binding"/>
    <property type="evidence" value="ECO:0007669"/>
    <property type="project" value="InterPro"/>
</dbReference>
<dbReference type="PRINTS" id="PR00463">
    <property type="entry name" value="EP450I"/>
</dbReference>
<dbReference type="GO" id="GO:0016020">
    <property type="term" value="C:membrane"/>
    <property type="evidence" value="ECO:0007669"/>
    <property type="project" value="UniProtKB-SubCell"/>
</dbReference>
<comment type="cofactor">
    <cofactor evidence="11">
        <name>heme</name>
        <dbReference type="ChEBI" id="CHEBI:30413"/>
    </cofactor>
</comment>
<evidence type="ECO:0000256" key="6">
    <source>
        <dbReference type="ARBA" id="ARBA00022989"/>
    </source>
</evidence>
<dbReference type="GO" id="GO:0005506">
    <property type="term" value="F:iron ion binding"/>
    <property type="evidence" value="ECO:0007669"/>
    <property type="project" value="InterPro"/>
</dbReference>
<dbReference type="SUPFAM" id="SSF48264">
    <property type="entry name" value="Cytochrome P450"/>
    <property type="match status" value="1"/>
</dbReference>
<evidence type="ECO:0000256" key="3">
    <source>
        <dbReference type="ARBA" id="ARBA00022617"/>
    </source>
</evidence>
<evidence type="ECO:0000256" key="5">
    <source>
        <dbReference type="ARBA" id="ARBA00022723"/>
    </source>
</evidence>
<keyword evidence="7 12" id="KW-0560">Oxidoreductase</keyword>
<organism evidence="13 14">
    <name type="scientific">Malus baccata</name>
    <name type="common">Siberian crab apple</name>
    <name type="synonym">Pyrus baccata</name>
    <dbReference type="NCBI Taxonomy" id="106549"/>
    <lineage>
        <taxon>Eukaryota</taxon>
        <taxon>Viridiplantae</taxon>
        <taxon>Streptophyta</taxon>
        <taxon>Embryophyta</taxon>
        <taxon>Tracheophyta</taxon>
        <taxon>Spermatophyta</taxon>
        <taxon>Magnoliopsida</taxon>
        <taxon>eudicotyledons</taxon>
        <taxon>Gunneridae</taxon>
        <taxon>Pentapetalae</taxon>
        <taxon>rosids</taxon>
        <taxon>fabids</taxon>
        <taxon>Rosales</taxon>
        <taxon>Rosaceae</taxon>
        <taxon>Amygdaloideae</taxon>
        <taxon>Maleae</taxon>
        <taxon>Malus</taxon>
    </lineage>
</organism>
<evidence type="ECO:0000256" key="7">
    <source>
        <dbReference type="ARBA" id="ARBA00023002"/>
    </source>
</evidence>
<keyword evidence="14" id="KW-1185">Reference proteome</keyword>
<dbReference type="PROSITE" id="PS00086">
    <property type="entry name" value="CYTOCHROME_P450"/>
    <property type="match status" value="1"/>
</dbReference>
<dbReference type="PANTHER" id="PTHR24282:SF20">
    <property type="entry name" value="CYTOCHROME P450 CYP749A22-LIKE"/>
    <property type="match status" value="1"/>
</dbReference>
<dbReference type="PANTHER" id="PTHR24282">
    <property type="entry name" value="CYTOCHROME P450 FAMILY MEMBER"/>
    <property type="match status" value="1"/>
</dbReference>
<feature type="binding site" description="axial binding residue" evidence="11">
    <location>
        <position position="463"/>
    </location>
    <ligand>
        <name>heme</name>
        <dbReference type="ChEBI" id="CHEBI:30413"/>
    </ligand>
    <ligandPart>
        <name>Fe</name>
        <dbReference type="ChEBI" id="CHEBI:18248"/>
    </ligandPart>
</feature>
<dbReference type="InterPro" id="IPR002401">
    <property type="entry name" value="Cyt_P450_E_grp-I"/>
</dbReference>
<keyword evidence="3 11" id="KW-0349">Heme</keyword>
<dbReference type="STRING" id="106549.A0A540M1R8"/>
<evidence type="ECO:0000313" key="13">
    <source>
        <dbReference type="EMBL" id="TQD92479.1"/>
    </source>
</evidence>
<dbReference type="InterPro" id="IPR017972">
    <property type="entry name" value="Cyt_P450_CS"/>
</dbReference>
<gene>
    <name evidence="13" type="ORF">C1H46_022040</name>
</gene>
<evidence type="ECO:0008006" key="15">
    <source>
        <dbReference type="Google" id="ProtNLM"/>
    </source>
</evidence>
<evidence type="ECO:0000256" key="10">
    <source>
        <dbReference type="ARBA" id="ARBA00023136"/>
    </source>
</evidence>
<dbReference type="InterPro" id="IPR050665">
    <property type="entry name" value="Cytochrome_P450_Monooxygen"/>
</dbReference>
<evidence type="ECO:0000256" key="1">
    <source>
        <dbReference type="ARBA" id="ARBA00004167"/>
    </source>
</evidence>
<dbReference type="Pfam" id="PF00067">
    <property type="entry name" value="p450"/>
    <property type="match status" value="1"/>
</dbReference>
<keyword evidence="6" id="KW-1133">Transmembrane helix</keyword>
<keyword evidence="5 11" id="KW-0479">Metal-binding</keyword>
<proteinExistence type="inferred from homology"/>
<dbReference type="GO" id="GO:0004497">
    <property type="term" value="F:monooxygenase activity"/>
    <property type="evidence" value="ECO:0007669"/>
    <property type="project" value="UniProtKB-KW"/>
</dbReference>
<keyword evidence="9 12" id="KW-0503">Monooxygenase</keyword>
<dbReference type="Gene3D" id="1.10.630.10">
    <property type="entry name" value="Cytochrome P450"/>
    <property type="match status" value="1"/>
</dbReference>
<evidence type="ECO:0000256" key="2">
    <source>
        <dbReference type="ARBA" id="ARBA00010617"/>
    </source>
</evidence>
<evidence type="ECO:0000256" key="12">
    <source>
        <dbReference type="RuleBase" id="RU000461"/>
    </source>
</evidence>
<comment type="subcellular location">
    <subcellularLocation>
        <location evidence="1">Membrane</location>
        <topology evidence="1">Single-pass membrane protein</topology>
    </subcellularLocation>
</comment>
<dbReference type="InterPro" id="IPR036396">
    <property type="entry name" value="Cyt_P450_sf"/>
</dbReference>
<name>A0A540M1R8_MALBA</name>
<sequence>MKSLGGLEIILSSLLCLLLLFDLLKIFHKLWWSPIRLQNLVALQGIKGPSYRFVHGNTKEISSMQEEAMSRPKSLSHDIFSRVQPHIHLWTKKYGANFLQWYGSQAQLVITEPELCKEILTNKDRAYPKSEPKSYLRRLLGDGLVVSDGEKWAKMRKLANYAFHGEILKGMAPTVIASAETMLETWKEHDGQEIDVFEEFRLYTSEVISKTAFGSSYLEGKNIFDILEKLGYLSFKNAFKLRFPGISKFIKSNDEIESAKLEKSIRDSIMEMIKNRENKAMAGEEDSFGNDFLGVLLKAHHDTDEKKRISIDEIVDECKTFYFAGQETTNSALAWTVFLLAIHTDWQEEARKEVIQIFGKQNPNLDGIAKLKTMSMIFNESLRLYPPVVTIERKIGREVKLGKHVLPANVEITIPCLALQHEPQIWGEDVLLFKPERFSEGVAKATKNNIAAFLPWGLGPRSCVGSNFAAIETKIVLSMILQRFSFTLSPAYIHSPYRLLTVRPQHGVQVMLHSLT</sequence>
<comment type="similarity">
    <text evidence="2 12">Belongs to the cytochrome P450 family.</text>
</comment>
<evidence type="ECO:0000256" key="11">
    <source>
        <dbReference type="PIRSR" id="PIRSR602401-1"/>
    </source>
</evidence>
<evidence type="ECO:0000256" key="9">
    <source>
        <dbReference type="ARBA" id="ARBA00023033"/>
    </source>
</evidence>
<evidence type="ECO:0000256" key="4">
    <source>
        <dbReference type="ARBA" id="ARBA00022692"/>
    </source>
</evidence>